<dbReference type="EMBL" id="GECZ01027411">
    <property type="protein sequence ID" value="JAS42358.1"/>
    <property type="molecule type" value="Transcribed_RNA"/>
</dbReference>
<dbReference type="SUPFAM" id="SSF52058">
    <property type="entry name" value="L domain-like"/>
    <property type="match status" value="1"/>
</dbReference>
<name>A0A1B6EWN2_9HEMI</name>
<dbReference type="SMART" id="SM00365">
    <property type="entry name" value="LRR_SD22"/>
    <property type="match status" value="4"/>
</dbReference>
<organism evidence="3">
    <name type="scientific">Cuerna arida</name>
    <dbReference type="NCBI Taxonomy" id="1464854"/>
    <lineage>
        <taxon>Eukaryota</taxon>
        <taxon>Metazoa</taxon>
        <taxon>Ecdysozoa</taxon>
        <taxon>Arthropoda</taxon>
        <taxon>Hexapoda</taxon>
        <taxon>Insecta</taxon>
        <taxon>Pterygota</taxon>
        <taxon>Neoptera</taxon>
        <taxon>Paraneoptera</taxon>
        <taxon>Hemiptera</taxon>
        <taxon>Auchenorrhyncha</taxon>
        <taxon>Membracoidea</taxon>
        <taxon>Cicadellidae</taxon>
        <taxon>Cicadellinae</taxon>
        <taxon>Proconiini</taxon>
        <taxon>Cuerna</taxon>
    </lineage>
</organism>
<dbReference type="InterPro" id="IPR001611">
    <property type="entry name" value="Leu-rich_rpt"/>
</dbReference>
<dbReference type="SMART" id="SM00369">
    <property type="entry name" value="LRR_TYP"/>
    <property type="match status" value="7"/>
</dbReference>
<dbReference type="InterPro" id="IPR050836">
    <property type="entry name" value="SDS22/Internalin_LRR"/>
</dbReference>
<dbReference type="Gene3D" id="3.80.10.10">
    <property type="entry name" value="Ribonuclease Inhibitor"/>
    <property type="match status" value="3"/>
</dbReference>
<evidence type="ECO:0000256" key="1">
    <source>
        <dbReference type="ARBA" id="ARBA00022614"/>
    </source>
</evidence>
<dbReference type="PRINTS" id="PR00019">
    <property type="entry name" value="LEURICHRPT"/>
</dbReference>
<keyword evidence="1" id="KW-0433">Leucine-rich repeat</keyword>
<reference evidence="3" key="1">
    <citation type="submission" date="2015-11" db="EMBL/GenBank/DDBJ databases">
        <title>De novo transcriptome assembly of four potential Pierce s Disease insect vectors from Arizona vineyards.</title>
        <authorList>
            <person name="Tassone E.E."/>
        </authorList>
    </citation>
    <scope>NUCLEOTIDE SEQUENCE</scope>
</reference>
<feature type="non-terminal residue" evidence="3">
    <location>
        <position position="347"/>
    </location>
</feature>
<dbReference type="AlphaFoldDB" id="A0A1B6EWN2"/>
<gene>
    <name evidence="3" type="ORF">g.11837</name>
</gene>
<dbReference type="PROSITE" id="PS51450">
    <property type="entry name" value="LRR"/>
    <property type="match status" value="3"/>
</dbReference>
<protein>
    <submittedName>
        <fullName evidence="3">Uncharacterized protein</fullName>
    </submittedName>
</protein>
<dbReference type="InterPro" id="IPR003591">
    <property type="entry name" value="Leu-rich_rpt_typical-subtyp"/>
</dbReference>
<evidence type="ECO:0000256" key="2">
    <source>
        <dbReference type="ARBA" id="ARBA00022737"/>
    </source>
</evidence>
<dbReference type="PANTHER" id="PTHR46652:SF3">
    <property type="entry name" value="LEUCINE-RICH REPEAT-CONTAINING PROTEIN 9"/>
    <property type="match status" value="1"/>
</dbReference>
<sequence>MEHVSMVNLSYNYLQDLSTIASIFPKLSFLNIAFNRISSLDTMQNMRHLSHLVLAWNSLKYLLPTLKKIKELSSVKHLELSYNPFQDVLSNQHELFLVCKHLSSLLSFNGHSLPRSLTSGQITLQGQDQFPIVPDWRGTKCPLTVRWKSRLSSAGGRNHLGVTGCQITSILLRNLKLTQIRSVLSLNKLKWLDLSENLISGPAVLKNLLVLEELNLSYNVMESFSCSTEIFKNLTKLDLSHNYITTLAGVNSQSFPNLEVLDLSNNQIYSLSELIGLKSLVELYMSHNLLKDYEALTYHCKAWQSLKVLDFSFNPFPRSNTFRHTCLYYLPGLEYINGSRVEEAERK</sequence>
<dbReference type="InterPro" id="IPR032675">
    <property type="entry name" value="LRR_dom_sf"/>
</dbReference>
<dbReference type="Pfam" id="PF13855">
    <property type="entry name" value="LRR_8"/>
    <property type="match status" value="1"/>
</dbReference>
<accession>A0A1B6EWN2</accession>
<evidence type="ECO:0000313" key="3">
    <source>
        <dbReference type="EMBL" id="JAS42358.1"/>
    </source>
</evidence>
<dbReference type="PANTHER" id="PTHR46652">
    <property type="entry name" value="LEUCINE-RICH REPEAT AND IQ DOMAIN-CONTAINING PROTEIN 1-RELATED"/>
    <property type="match status" value="1"/>
</dbReference>
<proteinExistence type="predicted"/>
<keyword evidence="2" id="KW-0677">Repeat</keyword>